<accession>A0A820PWC5</accession>
<proteinExistence type="predicted"/>
<feature type="region of interest" description="Disordered" evidence="1">
    <location>
        <begin position="1"/>
        <end position="39"/>
    </location>
</feature>
<protein>
    <submittedName>
        <fullName evidence="2">Uncharacterized protein</fullName>
    </submittedName>
</protein>
<reference evidence="2" key="1">
    <citation type="submission" date="2021-02" db="EMBL/GenBank/DDBJ databases">
        <authorList>
            <person name="Nowell W R."/>
        </authorList>
    </citation>
    <scope>NUCLEOTIDE SEQUENCE</scope>
</reference>
<evidence type="ECO:0000256" key="1">
    <source>
        <dbReference type="SAM" id="MobiDB-lite"/>
    </source>
</evidence>
<feature type="non-terminal residue" evidence="2">
    <location>
        <position position="140"/>
    </location>
</feature>
<evidence type="ECO:0000313" key="3">
    <source>
        <dbReference type="Proteomes" id="UP000663881"/>
    </source>
</evidence>
<feature type="non-terminal residue" evidence="2">
    <location>
        <position position="1"/>
    </location>
</feature>
<evidence type="ECO:0000313" key="2">
    <source>
        <dbReference type="EMBL" id="CAF4409050.1"/>
    </source>
</evidence>
<dbReference type="AlphaFoldDB" id="A0A820PWC5"/>
<sequence>KVMLNNNNNNKKRSSRTSPVLKLSSAQRIRKRRHKNENIIHNQQNSRCSKVKTKRFQTDDIQFIIKDILNGIIERITSTNYESDNALKMLLNTSIPQIKHKLPISRITTRQPKTEIVLRTNSVNRKHSSSLQSLDSIVPN</sequence>
<name>A0A820PWC5_9BILA</name>
<organism evidence="2 3">
    <name type="scientific">Adineta steineri</name>
    <dbReference type="NCBI Taxonomy" id="433720"/>
    <lineage>
        <taxon>Eukaryota</taxon>
        <taxon>Metazoa</taxon>
        <taxon>Spiralia</taxon>
        <taxon>Gnathifera</taxon>
        <taxon>Rotifera</taxon>
        <taxon>Eurotatoria</taxon>
        <taxon>Bdelloidea</taxon>
        <taxon>Adinetida</taxon>
        <taxon>Adinetidae</taxon>
        <taxon>Adineta</taxon>
    </lineage>
</organism>
<gene>
    <name evidence="2" type="ORF">OKA104_LOCUS51834</name>
</gene>
<dbReference type="Proteomes" id="UP000663881">
    <property type="component" value="Unassembled WGS sequence"/>
</dbReference>
<comment type="caution">
    <text evidence="2">The sequence shown here is derived from an EMBL/GenBank/DDBJ whole genome shotgun (WGS) entry which is preliminary data.</text>
</comment>
<dbReference type="EMBL" id="CAJOAY010028879">
    <property type="protein sequence ID" value="CAF4409050.1"/>
    <property type="molecule type" value="Genomic_DNA"/>
</dbReference>